<dbReference type="GO" id="GO:0033314">
    <property type="term" value="P:mitotic DNA replication checkpoint signaling"/>
    <property type="evidence" value="ECO:0007669"/>
    <property type="project" value="TreeGrafter"/>
</dbReference>
<dbReference type="InterPro" id="IPR036388">
    <property type="entry name" value="WH-like_DNA-bd_sf"/>
</dbReference>
<evidence type="ECO:0000256" key="1">
    <source>
        <dbReference type="ARBA" id="ARBA00006184"/>
    </source>
</evidence>
<dbReference type="EMBL" id="PQIB02000004">
    <property type="protein sequence ID" value="RLN22762.1"/>
    <property type="molecule type" value="Genomic_DNA"/>
</dbReference>
<dbReference type="InterPro" id="IPR036390">
    <property type="entry name" value="WH_DNA-bd_sf"/>
</dbReference>
<evidence type="ECO:0000256" key="2">
    <source>
        <dbReference type="ARBA" id="ARBA00022705"/>
    </source>
</evidence>
<dbReference type="GO" id="GO:0003688">
    <property type="term" value="F:DNA replication origin binding"/>
    <property type="evidence" value="ECO:0007669"/>
    <property type="project" value="TreeGrafter"/>
</dbReference>
<proteinExistence type="inferred from homology"/>
<dbReference type="GO" id="GO:0005634">
    <property type="term" value="C:nucleus"/>
    <property type="evidence" value="ECO:0007669"/>
    <property type="project" value="TreeGrafter"/>
</dbReference>
<dbReference type="InterPro" id="IPR054425">
    <property type="entry name" value="Cdc6_ORC1-like_ATPase_lid"/>
</dbReference>
<dbReference type="Proteomes" id="UP000275267">
    <property type="component" value="Unassembled WGS sequence"/>
</dbReference>
<dbReference type="Pfam" id="PF09079">
    <property type="entry name" value="WHD_Cdc6"/>
    <property type="match status" value="1"/>
</dbReference>
<evidence type="ECO:0000313" key="4">
    <source>
        <dbReference type="EMBL" id="RLN22762.1"/>
    </source>
</evidence>
<dbReference type="SUPFAM" id="SSF52540">
    <property type="entry name" value="P-loop containing nucleoside triphosphate hydrolases"/>
    <property type="match status" value="1"/>
</dbReference>
<dbReference type="Pfam" id="PF22606">
    <property type="entry name" value="Cdc6-ORC-like_ATPase_lid"/>
    <property type="match status" value="1"/>
</dbReference>
<dbReference type="CDD" id="cd08768">
    <property type="entry name" value="Cdc6_C"/>
    <property type="match status" value="1"/>
</dbReference>
<evidence type="ECO:0000259" key="3">
    <source>
        <dbReference type="SMART" id="SM01074"/>
    </source>
</evidence>
<dbReference type="PANTHER" id="PTHR10763:SF26">
    <property type="entry name" value="CELL DIVISION CONTROL PROTEIN 6 HOMOLOG"/>
    <property type="match status" value="1"/>
</dbReference>
<keyword evidence="2" id="KW-0235">DNA replication</keyword>
<dbReference type="OrthoDB" id="1926878at2759"/>
<dbReference type="Gene3D" id="1.10.10.10">
    <property type="entry name" value="Winged helix-like DNA-binding domain superfamily/Winged helix DNA-binding domain"/>
    <property type="match status" value="1"/>
</dbReference>
<dbReference type="InterPro" id="IPR015163">
    <property type="entry name" value="Cdc6_C"/>
</dbReference>
<protein>
    <recommendedName>
        <fullName evidence="3">Cdc6 C-terminal domain-containing protein</fullName>
    </recommendedName>
</protein>
<evidence type="ECO:0000313" key="5">
    <source>
        <dbReference type="Proteomes" id="UP000275267"/>
    </source>
</evidence>
<dbReference type="AlphaFoldDB" id="A0A3L6SJF9"/>
<reference evidence="5" key="1">
    <citation type="journal article" date="2019" name="Nat. Commun.">
        <title>The genome of broomcorn millet.</title>
        <authorList>
            <person name="Zou C."/>
            <person name="Miki D."/>
            <person name="Li D."/>
            <person name="Tang Q."/>
            <person name="Xiao L."/>
            <person name="Rajput S."/>
            <person name="Deng P."/>
            <person name="Jia W."/>
            <person name="Huang R."/>
            <person name="Zhang M."/>
            <person name="Sun Y."/>
            <person name="Hu J."/>
            <person name="Fu X."/>
            <person name="Schnable P.S."/>
            <person name="Li F."/>
            <person name="Zhang H."/>
            <person name="Feng B."/>
            <person name="Zhu X."/>
            <person name="Liu R."/>
            <person name="Schnable J.C."/>
            <person name="Zhu J.-K."/>
            <person name="Zhang H."/>
        </authorList>
    </citation>
    <scope>NUCLEOTIDE SEQUENCE [LARGE SCALE GENOMIC DNA]</scope>
</reference>
<feature type="domain" description="Cdc6 C-terminal" evidence="3">
    <location>
        <begin position="195"/>
        <end position="275"/>
    </location>
</feature>
<organism evidence="4 5">
    <name type="scientific">Panicum miliaceum</name>
    <name type="common">Proso millet</name>
    <name type="synonym">Broomcorn millet</name>
    <dbReference type="NCBI Taxonomy" id="4540"/>
    <lineage>
        <taxon>Eukaryota</taxon>
        <taxon>Viridiplantae</taxon>
        <taxon>Streptophyta</taxon>
        <taxon>Embryophyta</taxon>
        <taxon>Tracheophyta</taxon>
        <taxon>Spermatophyta</taxon>
        <taxon>Magnoliopsida</taxon>
        <taxon>Liliopsida</taxon>
        <taxon>Poales</taxon>
        <taxon>Poaceae</taxon>
        <taxon>PACMAD clade</taxon>
        <taxon>Panicoideae</taxon>
        <taxon>Panicodae</taxon>
        <taxon>Paniceae</taxon>
        <taxon>Panicinae</taxon>
        <taxon>Panicum</taxon>
        <taxon>Panicum sect. Panicum</taxon>
    </lineage>
</organism>
<dbReference type="PANTHER" id="PTHR10763">
    <property type="entry name" value="CELL DIVISION CONTROL PROTEIN 6-RELATED"/>
    <property type="match status" value="1"/>
</dbReference>
<sequence>MANWSCHADPAQMRAVKEALHVAAVPSCELVCRDNEERRVFEFCKACVQQEKAGSLYVCGCPGTGKTLSINKVKESLVCWADEMGMETPDSLTINCTNLANTSEIFSKVLEYDVFEPLALEFCARKVAAATGDMRKALGVCRSAVEVLEARLQDSSDQDLGMVTFDHMDVALSKAFKSAVVDSILCLPQQQQMVLCALANTFQRCKKKATTLGELNKSYIEICRSTQVAAVGMLEFSNMCMILSDQGFMKLGQSKEDKLSRVTLQIDISDIGFAFKVRTKVFSLYKECGEKCTCDELYFPYTIPAKDS</sequence>
<dbReference type="SMART" id="SM01074">
    <property type="entry name" value="Cdc6_C"/>
    <property type="match status" value="1"/>
</dbReference>
<dbReference type="GO" id="GO:0006270">
    <property type="term" value="P:DNA replication initiation"/>
    <property type="evidence" value="ECO:0007669"/>
    <property type="project" value="TreeGrafter"/>
</dbReference>
<dbReference type="STRING" id="4540.A0A3L6SJF9"/>
<dbReference type="InterPro" id="IPR027417">
    <property type="entry name" value="P-loop_NTPase"/>
</dbReference>
<name>A0A3L6SJF9_PANMI</name>
<keyword evidence="5" id="KW-1185">Reference proteome</keyword>
<accession>A0A3L6SJF9</accession>
<dbReference type="Gene3D" id="3.40.50.300">
    <property type="entry name" value="P-loop containing nucleotide triphosphate hydrolases"/>
    <property type="match status" value="1"/>
</dbReference>
<dbReference type="Gene3D" id="1.10.8.60">
    <property type="match status" value="2"/>
</dbReference>
<comment type="caution">
    <text evidence="4">The sequence shown here is derived from an EMBL/GenBank/DDBJ whole genome shotgun (WGS) entry which is preliminary data.</text>
</comment>
<gene>
    <name evidence="4" type="ORF">C2845_PM07G30290</name>
</gene>
<dbReference type="SUPFAM" id="SSF46785">
    <property type="entry name" value="Winged helix' DNA-binding domain"/>
    <property type="match status" value="1"/>
</dbReference>
<dbReference type="GO" id="GO:0016887">
    <property type="term" value="F:ATP hydrolysis activity"/>
    <property type="evidence" value="ECO:0007669"/>
    <property type="project" value="InterPro"/>
</dbReference>
<dbReference type="InterPro" id="IPR050311">
    <property type="entry name" value="ORC1/CDC6"/>
</dbReference>
<comment type="similarity">
    <text evidence="1">Belongs to the CDC6/cdc18 family.</text>
</comment>